<dbReference type="InterPro" id="IPR000086">
    <property type="entry name" value="NUDIX_hydrolase_dom"/>
</dbReference>
<dbReference type="Pfam" id="PF00293">
    <property type="entry name" value="NUDIX"/>
    <property type="match status" value="1"/>
</dbReference>
<sequence>MRTAGPTIVDALSRYRARDPAEAADLDRVLRFARSVGDPWLRSHPLHVTASALIVHPESGRVLMRRHARMGTWLHVGGHGDPGETDPLGVVRREAYEETGLDDLVPYPDASLVQVVIVPVPAGGGEPAHEHADLRFVLATGTPDAARPEKPDAPLRWMSFPEAREATAEDNVREALWRVERLLAAAPAD</sequence>
<dbReference type="RefSeq" id="WP_344282170.1">
    <property type="nucleotide sequence ID" value="NZ_BAAAKV010000061.1"/>
</dbReference>
<dbReference type="SUPFAM" id="SSF55811">
    <property type="entry name" value="Nudix"/>
    <property type="match status" value="1"/>
</dbReference>
<dbReference type="EMBL" id="BAAAKV010000061">
    <property type="protein sequence ID" value="GAA1190446.1"/>
    <property type="molecule type" value="Genomic_DNA"/>
</dbReference>
<reference evidence="3" key="1">
    <citation type="journal article" date="2019" name="Int. J. Syst. Evol. Microbiol.">
        <title>The Global Catalogue of Microorganisms (GCM) 10K type strain sequencing project: providing services to taxonomists for standard genome sequencing and annotation.</title>
        <authorList>
            <consortium name="The Broad Institute Genomics Platform"/>
            <consortium name="The Broad Institute Genome Sequencing Center for Infectious Disease"/>
            <person name="Wu L."/>
            <person name="Ma J."/>
        </authorList>
    </citation>
    <scope>NUCLEOTIDE SEQUENCE [LARGE SCALE GENOMIC DNA]</scope>
    <source>
        <strain evidence="3">JCM 12696</strain>
    </source>
</reference>
<accession>A0ABP4FQP6</accession>
<evidence type="ECO:0000313" key="2">
    <source>
        <dbReference type="EMBL" id="GAA1190446.1"/>
    </source>
</evidence>
<feature type="domain" description="Nudix hydrolase" evidence="1">
    <location>
        <begin position="45"/>
        <end position="180"/>
    </location>
</feature>
<evidence type="ECO:0000259" key="1">
    <source>
        <dbReference type="PROSITE" id="PS51462"/>
    </source>
</evidence>
<organism evidence="2 3">
    <name type="scientific">Streptomyces hebeiensis</name>
    <dbReference type="NCBI Taxonomy" id="229486"/>
    <lineage>
        <taxon>Bacteria</taxon>
        <taxon>Bacillati</taxon>
        <taxon>Actinomycetota</taxon>
        <taxon>Actinomycetes</taxon>
        <taxon>Kitasatosporales</taxon>
        <taxon>Streptomycetaceae</taxon>
        <taxon>Streptomyces</taxon>
    </lineage>
</organism>
<dbReference type="Gene3D" id="3.90.79.10">
    <property type="entry name" value="Nucleoside Triphosphate Pyrophosphohydrolase"/>
    <property type="match status" value="1"/>
</dbReference>
<dbReference type="GO" id="GO:0016787">
    <property type="term" value="F:hydrolase activity"/>
    <property type="evidence" value="ECO:0007669"/>
    <property type="project" value="UniProtKB-KW"/>
</dbReference>
<dbReference type="InterPro" id="IPR015797">
    <property type="entry name" value="NUDIX_hydrolase-like_dom_sf"/>
</dbReference>
<dbReference type="Proteomes" id="UP001501371">
    <property type="component" value="Unassembled WGS sequence"/>
</dbReference>
<evidence type="ECO:0000313" key="3">
    <source>
        <dbReference type="Proteomes" id="UP001501371"/>
    </source>
</evidence>
<gene>
    <name evidence="2" type="ORF">GCM10009654_54890</name>
</gene>
<dbReference type="PROSITE" id="PS51462">
    <property type="entry name" value="NUDIX"/>
    <property type="match status" value="1"/>
</dbReference>
<comment type="caution">
    <text evidence="2">The sequence shown here is derived from an EMBL/GenBank/DDBJ whole genome shotgun (WGS) entry which is preliminary data.</text>
</comment>
<keyword evidence="3" id="KW-1185">Reference proteome</keyword>
<dbReference type="CDD" id="cd03674">
    <property type="entry name" value="NUDIX_Hydrolase"/>
    <property type="match status" value="1"/>
</dbReference>
<name>A0ABP4FQP6_9ACTN</name>
<keyword evidence="2" id="KW-0378">Hydrolase</keyword>
<protein>
    <submittedName>
        <fullName evidence="2">NUDIX hydrolase</fullName>
    </submittedName>
</protein>
<proteinExistence type="predicted"/>